<evidence type="ECO:0000313" key="3">
    <source>
        <dbReference type="Proteomes" id="UP001596112"/>
    </source>
</evidence>
<name>A0ABW1B4M8_9ACTN</name>
<gene>
    <name evidence="2" type="ORF">ACFQGO_10395</name>
</gene>
<sequence>MQPDTLTPEHARQQLETAQREADEARTLVEDLRERVRNGDDVTAEQLGSQQQLAELAELRVTAAERKLKAALAADVDARARATADRIRDLVADDSTEPILDAARAVTSAVRTLLRVTEERHDAIRRVAVEGVAVNEELGRNPNDPWPSRAYDFMAQTTPELSVTAVGQGSARAIPAGRVLGVVLRAVLEDSTVRRQTTEMIGLSGEGLARHTAAVPGLAEALAAIEDVKQG</sequence>
<organism evidence="2 3">
    <name type="scientific">Streptomyces heilongjiangensis</name>
    <dbReference type="NCBI Taxonomy" id="945052"/>
    <lineage>
        <taxon>Bacteria</taxon>
        <taxon>Bacillati</taxon>
        <taxon>Actinomycetota</taxon>
        <taxon>Actinomycetes</taxon>
        <taxon>Kitasatosporales</taxon>
        <taxon>Streptomycetaceae</taxon>
        <taxon>Streptomyces</taxon>
    </lineage>
</organism>
<dbReference type="EMBL" id="JBHSNZ010000006">
    <property type="protein sequence ID" value="MFC5807916.1"/>
    <property type="molecule type" value="Genomic_DNA"/>
</dbReference>
<dbReference type="Proteomes" id="UP001596112">
    <property type="component" value="Unassembled WGS sequence"/>
</dbReference>
<feature type="region of interest" description="Disordered" evidence="1">
    <location>
        <begin position="1"/>
        <end position="24"/>
    </location>
</feature>
<accession>A0ABW1B4M8</accession>
<comment type="caution">
    <text evidence="2">The sequence shown here is derived from an EMBL/GenBank/DDBJ whole genome shotgun (WGS) entry which is preliminary data.</text>
</comment>
<feature type="compositionally biased region" description="Basic and acidic residues" evidence="1">
    <location>
        <begin position="7"/>
        <end position="24"/>
    </location>
</feature>
<keyword evidence="3" id="KW-1185">Reference proteome</keyword>
<evidence type="ECO:0000256" key="1">
    <source>
        <dbReference type="SAM" id="MobiDB-lite"/>
    </source>
</evidence>
<proteinExistence type="predicted"/>
<dbReference type="RefSeq" id="WP_272172725.1">
    <property type="nucleotide sequence ID" value="NZ_JAQOSL010000062.1"/>
</dbReference>
<reference evidence="3" key="1">
    <citation type="journal article" date="2019" name="Int. J. Syst. Evol. Microbiol.">
        <title>The Global Catalogue of Microorganisms (GCM) 10K type strain sequencing project: providing services to taxonomists for standard genome sequencing and annotation.</title>
        <authorList>
            <consortium name="The Broad Institute Genomics Platform"/>
            <consortium name="The Broad Institute Genome Sequencing Center for Infectious Disease"/>
            <person name="Wu L."/>
            <person name="Ma J."/>
        </authorList>
    </citation>
    <scope>NUCLEOTIDE SEQUENCE [LARGE SCALE GENOMIC DNA]</scope>
    <source>
        <strain evidence="3">JCM 9918</strain>
    </source>
</reference>
<protein>
    <submittedName>
        <fullName evidence="2">Uncharacterized protein</fullName>
    </submittedName>
</protein>
<evidence type="ECO:0000313" key="2">
    <source>
        <dbReference type="EMBL" id="MFC5807916.1"/>
    </source>
</evidence>